<comment type="caution">
    <text evidence="16">The sequence shown here is derived from an EMBL/GenBank/DDBJ whole genome shotgun (WGS) entry which is preliminary data.</text>
</comment>
<dbReference type="GO" id="GO:0006099">
    <property type="term" value="P:tricarboxylic acid cycle"/>
    <property type="evidence" value="ECO:0007669"/>
    <property type="project" value="TreeGrafter"/>
</dbReference>
<dbReference type="EC" id="6.2.1.5" evidence="8"/>
<dbReference type="Gene3D" id="3.30.470.20">
    <property type="entry name" value="ATP-grasp fold, B domain"/>
    <property type="match status" value="1"/>
</dbReference>
<evidence type="ECO:0000256" key="2">
    <source>
        <dbReference type="ARBA" id="ARBA00009182"/>
    </source>
</evidence>
<keyword evidence="4" id="KW-0479">Metal-binding</keyword>
<protein>
    <recommendedName>
        <fullName evidence="8">succinate--CoA ligase (ADP-forming)</fullName>
        <ecNumber evidence="8">6.2.1.5</ecNumber>
    </recommendedName>
    <alternativeName>
        <fullName evidence="12">MTK-beta</fullName>
    </alternativeName>
    <alternativeName>
        <fullName evidence="11">Malate thiokinase</fullName>
    </alternativeName>
    <alternativeName>
        <fullName evidence="13">Malyl-CoA synthetase</fullName>
    </alternativeName>
</protein>
<dbReference type="GO" id="GO:0004776">
    <property type="term" value="F:succinate-CoA ligase (GDP-forming) activity"/>
    <property type="evidence" value="ECO:0007669"/>
    <property type="project" value="RHEA"/>
</dbReference>
<dbReference type="EMBL" id="AONB01000001">
    <property type="protein sequence ID" value="EXJ13116.1"/>
    <property type="molecule type" value="Genomic_DNA"/>
</dbReference>
<dbReference type="PATRIC" id="fig|1229521.3.peg.473"/>
<comment type="similarity">
    <text evidence="2">Belongs to the succinate/malate CoA ligase beta subunit family.</text>
</comment>
<evidence type="ECO:0000256" key="3">
    <source>
        <dbReference type="ARBA" id="ARBA00022598"/>
    </source>
</evidence>
<feature type="domain" description="ATP-grasp" evidence="15">
    <location>
        <begin position="9"/>
        <end position="55"/>
    </location>
</feature>
<keyword evidence="3 16" id="KW-0436">Ligase</keyword>
<evidence type="ECO:0000256" key="1">
    <source>
        <dbReference type="ARBA" id="ARBA00001946"/>
    </source>
</evidence>
<keyword evidence="6 14" id="KW-0067">ATP-binding</keyword>
<evidence type="ECO:0000256" key="12">
    <source>
        <dbReference type="ARBA" id="ARBA00075942"/>
    </source>
</evidence>
<evidence type="ECO:0000256" key="11">
    <source>
        <dbReference type="ARBA" id="ARBA00075417"/>
    </source>
</evidence>
<keyword evidence="17" id="KW-1185">Reference proteome</keyword>
<evidence type="ECO:0000256" key="5">
    <source>
        <dbReference type="ARBA" id="ARBA00022741"/>
    </source>
</evidence>
<dbReference type="Pfam" id="PF08442">
    <property type="entry name" value="ATP-grasp_2"/>
    <property type="match status" value="1"/>
</dbReference>
<evidence type="ECO:0000256" key="4">
    <source>
        <dbReference type="ARBA" id="ARBA00022723"/>
    </source>
</evidence>
<dbReference type="Proteomes" id="UP000019464">
    <property type="component" value="Unassembled WGS sequence"/>
</dbReference>
<dbReference type="PROSITE" id="PS50975">
    <property type="entry name" value="ATP_GRASP"/>
    <property type="match status" value="1"/>
</dbReference>
<dbReference type="SUPFAM" id="SSF56059">
    <property type="entry name" value="Glutathione synthetase ATP-binding domain-like"/>
    <property type="match status" value="1"/>
</dbReference>
<evidence type="ECO:0000256" key="9">
    <source>
        <dbReference type="ARBA" id="ARBA00050563"/>
    </source>
</evidence>
<dbReference type="InterPro" id="IPR013650">
    <property type="entry name" value="ATP-grasp_succ-CoA_synth-type"/>
</dbReference>
<evidence type="ECO:0000256" key="14">
    <source>
        <dbReference type="PROSITE-ProRule" id="PRU00409"/>
    </source>
</evidence>
<comment type="catalytic activity">
    <reaction evidence="10">
        <text>GTP + succinate + CoA = succinyl-CoA + GDP + phosphate</text>
        <dbReference type="Rhea" id="RHEA:22120"/>
        <dbReference type="ChEBI" id="CHEBI:30031"/>
        <dbReference type="ChEBI" id="CHEBI:37565"/>
        <dbReference type="ChEBI" id="CHEBI:43474"/>
        <dbReference type="ChEBI" id="CHEBI:57287"/>
        <dbReference type="ChEBI" id="CHEBI:57292"/>
        <dbReference type="ChEBI" id="CHEBI:58189"/>
    </reaction>
    <physiologicalReaction direction="right-to-left" evidence="10">
        <dbReference type="Rhea" id="RHEA:22122"/>
    </physiologicalReaction>
</comment>
<dbReference type="GO" id="GO:0004775">
    <property type="term" value="F:succinate-CoA ligase (ADP-forming) activity"/>
    <property type="evidence" value="ECO:0007669"/>
    <property type="project" value="UniProtKB-EC"/>
</dbReference>
<dbReference type="AlphaFoldDB" id="W9V8A4"/>
<gene>
    <name evidence="16" type="primary">sucC_1</name>
    <name evidence="16" type="ORF">D791_00469</name>
</gene>
<evidence type="ECO:0000256" key="10">
    <source>
        <dbReference type="ARBA" id="ARBA00052891"/>
    </source>
</evidence>
<reference evidence="17" key="1">
    <citation type="submission" date="2012-11" db="EMBL/GenBank/DDBJ databases">
        <authorList>
            <person name="Singh A."/>
            <person name="Pinnaka A.K."/>
            <person name="Vaidya B."/>
        </authorList>
    </citation>
    <scope>NUCLEOTIDE SEQUENCE [LARGE SCALE GENOMIC DNA]</scope>
    <source>
        <strain evidence="17">AK23</strain>
    </source>
</reference>
<keyword evidence="7" id="KW-0460">Magnesium</keyword>
<dbReference type="GO" id="GO:0006104">
    <property type="term" value="P:succinyl-CoA metabolic process"/>
    <property type="evidence" value="ECO:0007669"/>
    <property type="project" value="TreeGrafter"/>
</dbReference>
<keyword evidence="5 14" id="KW-0547">Nucleotide-binding</keyword>
<comment type="catalytic activity">
    <reaction evidence="9">
        <text>succinate + ATP + CoA = succinyl-CoA + ADP + phosphate</text>
        <dbReference type="Rhea" id="RHEA:17661"/>
        <dbReference type="ChEBI" id="CHEBI:30031"/>
        <dbReference type="ChEBI" id="CHEBI:30616"/>
        <dbReference type="ChEBI" id="CHEBI:43474"/>
        <dbReference type="ChEBI" id="CHEBI:57287"/>
        <dbReference type="ChEBI" id="CHEBI:57292"/>
        <dbReference type="ChEBI" id="CHEBI:456216"/>
        <dbReference type="EC" id="6.2.1.5"/>
    </reaction>
    <physiologicalReaction direction="right-to-left" evidence="9">
        <dbReference type="Rhea" id="RHEA:17663"/>
    </physiologicalReaction>
</comment>
<evidence type="ECO:0000256" key="8">
    <source>
        <dbReference type="ARBA" id="ARBA00044045"/>
    </source>
</evidence>
<dbReference type="GO" id="GO:0005524">
    <property type="term" value="F:ATP binding"/>
    <property type="evidence" value="ECO:0007669"/>
    <property type="project" value="UniProtKB-UniRule"/>
</dbReference>
<evidence type="ECO:0000256" key="6">
    <source>
        <dbReference type="ARBA" id="ARBA00022840"/>
    </source>
</evidence>
<evidence type="ECO:0000256" key="7">
    <source>
        <dbReference type="ARBA" id="ARBA00022842"/>
    </source>
</evidence>
<evidence type="ECO:0000256" key="13">
    <source>
        <dbReference type="ARBA" id="ARBA00076648"/>
    </source>
</evidence>
<dbReference type="InterPro" id="IPR013815">
    <property type="entry name" value="ATP_grasp_subdomain_1"/>
</dbReference>
<sequence length="211" mass="22869">MNLHEYQGKQLFAQYGLPVSKGFAVDTPEAAAEAAEKIGGDKWVVKAQVHAGGRGKAGGVKLVSSPEEAKAFAEKWLGQRLVTYQTDANGQPVTKILVETCTDIANELYLGAVVDRSSRRIVFMASTEGGVEIEKVAHETPEKILKATIDPLTGAQPYQGRDLAFKLGLQGDQIKQFVQIFMGLAKMFQEKDLALLEINPLVITDAGNLHC</sequence>
<evidence type="ECO:0000313" key="16">
    <source>
        <dbReference type="EMBL" id="EXJ13116.1"/>
    </source>
</evidence>
<dbReference type="FunFam" id="3.30.470.20:FF:000002">
    <property type="entry name" value="Succinate--CoA ligase [ADP-forming] subunit beta"/>
    <property type="match status" value="1"/>
</dbReference>
<dbReference type="InterPro" id="IPR011761">
    <property type="entry name" value="ATP-grasp"/>
</dbReference>
<name>W9V8A4_9GAMM</name>
<proteinExistence type="inferred from homology"/>
<dbReference type="PANTHER" id="PTHR11815">
    <property type="entry name" value="SUCCINYL-COA SYNTHETASE BETA CHAIN"/>
    <property type="match status" value="1"/>
</dbReference>
<dbReference type="PANTHER" id="PTHR11815:SF10">
    <property type="entry name" value="SUCCINATE--COA LIGASE [GDP-FORMING] SUBUNIT BETA, MITOCHONDRIAL"/>
    <property type="match status" value="1"/>
</dbReference>
<dbReference type="Gene3D" id="3.30.1490.20">
    <property type="entry name" value="ATP-grasp fold, A domain"/>
    <property type="match status" value="1"/>
</dbReference>
<evidence type="ECO:0000313" key="17">
    <source>
        <dbReference type="Proteomes" id="UP000019464"/>
    </source>
</evidence>
<accession>W9V8A4</accession>
<dbReference type="GO" id="GO:0042709">
    <property type="term" value="C:succinate-CoA ligase complex"/>
    <property type="evidence" value="ECO:0007669"/>
    <property type="project" value="TreeGrafter"/>
</dbReference>
<organism evidence="16 17">
    <name type="scientific">Nitrincola nitratireducens</name>
    <dbReference type="NCBI Taxonomy" id="1229521"/>
    <lineage>
        <taxon>Bacteria</taxon>
        <taxon>Pseudomonadati</taxon>
        <taxon>Pseudomonadota</taxon>
        <taxon>Gammaproteobacteria</taxon>
        <taxon>Oceanospirillales</taxon>
        <taxon>Oceanospirillaceae</taxon>
        <taxon>Nitrincola</taxon>
    </lineage>
</organism>
<evidence type="ECO:0000259" key="15">
    <source>
        <dbReference type="PROSITE" id="PS50975"/>
    </source>
</evidence>
<dbReference type="STRING" id="1229521.D791_00469"/>
<reference evidence="16 17" key="2">
    <citation type="journal article" date="2015" name="Syst. Appl. Microbiol.">
        <title>Nitrincola nitratireducens sp. nov. isolated from a haloalkaline crater lake.</title>
        <authorList>
            <person name="Singh A."/>
            <person name="Vaidya B."/>
            <person name="Tanuku N.R."/>
            <person name="Pinnaka A.K."/>
        </authorList>
    </citation>
    <scope>NUCLEOTIDE SEQUENCE [LARGE SCALE GENOMIC DNA]</scope>
    <source>
        <strain evidence="16 17">AK23</strain>
    </source>
</reference>
<dbReference type="GO" id="GO:0046872">
    <property type="term" value="F:metal ion binding"/>
    <property type="evidence" value="ECO:0007669"/>
    <property type="project" value="UniProtKB-KW"/>
</dbReference>
<dbReference type="GO" id="GO:0005829">
    <property type="term" value="C:cytosol"/>
    <property type="evidence" value="ECO:0007669"/>
    <property type="project" value="TreeGrafter"/>
</dbReference>
<dbReference type="FunFam" id="3.30.1490.20:FF:000002">
    <property type="entry name" value="Succinate--CoA ligase [ADP-forming] subunit beta"/>
    <property type="match status" value="1"/>
</dbReference>
<comment type="cofactor">
    <cofactor evidence="1">
        <name>Mg(2+)</name>
        <dbReference type="ChEBI" id="CHEBI:18420"/>
    </cofactor>
</comment>